<name>A0A2G5SPV7_9PELO</name>
<dbReference type="OrthoDB" id="10627766at2759"/>
<sequence>MIWMVLLQMSKTDDKIFTEDAQFCIPELRRWVWSLEASPKLIATVSCRVNNNLLIFYHKTKKFFVPMKSNLL</sequence>
<gene>
    <name evidence="1" type="primary">Cnig_chr_X.g23316</name>
    <name evidence="1" type="ORF">B9Z55_023316</name>
</gene>
<dbReference type="Proteomes" id="UP000230233">
    <property type="component" value="Chromosome X"/>
</dbReference>
<proteinExistence type="predicted"/>
<keyword evidence="2" id="KW-1185">Reference proteome</keyword>
<accession>A0A2G5SPV7</accession>
<protein>
    <submittedName>
        <fullName evidence="1">Uncharacterized protein</fullName>
    </submittedName>
</protein>
<evidence type="ECO:0000313" key="2">
    <source>
        <dbReference type="Proteomes" id="UP000230233"/>
    </source>
</evidence>
<evidence type="ECO:0000313" key="1">
    <source>
        <dbReference type="EMBL" id="PIC16866.1"/>
    </source>
</evidence>
<dbReference type="AlphaFoldDB" id="A0A2G5SPV7"/>
<organism evidence="1 2">
    <name type="scientific">Caenorhabditis nigoni</name>
    <dbReference type="NCBI Taxonomy" id="1611254"/>
    <lineage>
        <taxon>Eukaryota</taxon>
        <taxon>Metazoa</taxon>
        <taxon>Ecdysozoa</taxon>
        <taxon>Nematoda</taxon>
        <taxon>Chromadorea</taxon>
        <taxon>Rhabditida</taxon>
        <taxon>Rhabditina</taxon>
        <taxon>Rhabditomorpha</taxon>
        <taxon>Rhabditoidea</taxon>
        <taxon>Rhabditidae</taxon>
        <taxon>Peloderinae</taxon>
        <taxon>Caenorhabditis</taxon>
    </lineage>
</organism>
<comment type="caution">
    <text evidence="1">The sequence shown here is derived from an EMBL/GenBank/DDBJ whole genome shotgun (WGS) entry which is preliminary data.</text>
</comment>
<dbReference type="EMBL" id="PDUG01000006">
    <property type="protein sequence ID" value="PIC16866.1"/>
    <property type="molecule type" value="Genomic_DNA"/>
</dbReference>
<reference evidence="2" key="1">
    <citation type="submission" date="2017-10" db="EMBL/GenBank/DDBJ databases">
        <title>Rapid genome shrinkage in a self-fertile nematode reveals novel sperm competition proteins.</title>
        <authorList>
            <person name="Yin D."/>
            <person name="Schwarz E.M."/>
            <person name="Thomas C.G."/>
            <person name="Felde R.L."/>
            <person name="Korf I.F."/>
            <person name="Cutter A.D."/>
            <person name="Schartner C.M."/>
            <person name="Ralston E.J."/>
            <person name="Meyer B.J."/>
            <person name="Haag E.S."/>
        </authorList>
    </citation>
    <scope>NUCLEOTIDE SEQUENCE [LARGE SCALE GENOMIC DNA]</scope>
    <source>
        <strain evidence="2">JU1422</strain>
    </source>
</reference>